<proteinExistence type="predicted"/>
<reference evidence="4 5" key="1">
    <citation type="submission" date="2024-05" db="EMBL/GenBank/DDBJ databases">
        <authorList>
            <person name="Wallberg A."/>
        </authorList>
    </citation>
    <scope>NUCLEOTIDE SEQUENCE [LARGE SCALE GENOMIC DNA]</scope>
</reference>
<feature type="chain" id="PRO_5043763567" evidence="3">
    <location>
        <begin position="22"/>
        <end position="391"/>
    </location>
</feature>
<comment type="caution">
    <text evidence="4">The sequence shown here is derived from an EMBL/GenBank/DDBJ whole genome shotgun (WGS) entry which is preliminary data.</text>
</comment>
<protein>
    <submittedName>
        <fullName evidence="4">Uncharacterized protein</fullName>
    </submittedName>
</protein>
<feature type="region of interest" description="Disordered" evidence="1">
    <location>
        <begin position="354"/>
        <end position="381"/>
    </location>
</feature>
<sequence>MCLRWVSLLLVVLHLLQDAQCQRLEVHPSSPHCAQQGQMLNCDFKNSPETAFLEDVYRVVSNPKFPGLKDIDHSGRSAQGISVRNIRSLVIPWAACVDLELTNVKSVMFGVAGDENDACSSASTSIKLVESHANIIPRYISRLDVTKSSIETLHLDNDITQLEAVDSNFEELNIVSAISQSQIVKFERCNIKKLKKLSVTNRATLQMIDTNIEQSKPKSISIENTAATIHNCKFTEPRTVTIGANAEVSFKGTDSYLELTGPMDESAEEDANSERFAPGVPIPGAILTCHQQSSLIWIIPIVAVVVETIIIIFIKFKTWIPGLGDRSGGATSPVSSGFASPSMFPGVVGGVPRGMGTGNQYQSDPSQSSNNWYYSSESSTPISNLKYRGNF</sequence>
<feature type="signal peptide" evidence="3">
    <location>
        <begin position="1"/>
        <end position="21"/>
    </location>
</feature>
<dbReference type="Proteomes" id="UP001497623">
    <property type="component" value="Unassembled WGS sequence"/>
</dbReference>
<gene>
    <name evidence="4" type="ORF">MNOR_LOCUS36235</name>
</gene>
<keyword evidence="5" id="KW-1185">Reference proteome</keyword>
<keyword evidence="3" id="KW-0732">Signal</keyword>
<evidence type="ECO:0000313" key="5">
    <source>
        <dbReference type="Proteomes" id="UP001497623"/>
    </source>
</evidence>
<dbReference type="EMBL" id="CAXKWB010064614">
    <property type="protein sequence ID" value="CAL4187897.1"/>
    <property type="molecule type" value="Genomic_DNA"/>
</dbReference>
<accession>A0AAV2SIX6</accession>
<dbReference type="AlphaFoldDB" id="A0AAV2SIX6"/>
<evidence type="ECO:0000256" key="2">
    <source>
        <dbReference type="SAM" id="Phobius"/>
    </source>
</evidence>
<evidence type="ECO:0000256" key="3">
    <source>
        <dbReference type="SAM" id="SignalP"/>
    </source>
</evidence>
<organism evidence="4 5">
    <name type="scientific">Meganyctiphanes norvegica</name>
    <name type="common">Northern krill</name>
    <name type="synonym">Thysanopoda norvegica</name>
    <dbReference type="NCBI Taxonomy" id="48144"/>
    <lineage>
        <taxon>Eukaryota</taxon>
        <taxon>Metazoa</taxon>
        <taxon>Ecdysozoa</taxon>
        <taxon>Arthropoda</taxon>
        <taxon>Crustacea</taxon>
        <taxon>Multicrustacea</taxon>
        <taxon>Malacostraca</taxon>
        <taxon>Eumalacostraca</taxon>
        <taxon>Eucarida</taxon>
        <taxon>Euphausiacea</taxon>
        <taxon>Euphausiidae</taxon>
        <taxon>Meganyctiphanes</taxon>
    </lineage>
</organism>
<evidence type="ECO:0000256" key="1">
    <source>
        <dbReference type="SAM" id="MobiDB-lite"/>
    </source>
</evidence>
<keyword evidence="2" id="KW-0472">Membrane</keyword>
<feature type="compositionally biased region" description="Low complexity" evidence="1">
    <location>
        <begin position="366"/>
        <end position="379"/>
    </location>
</feature>
<keyword evidence="2" id="KW-0812">Transmembrane</keyword>
<feature type="transmembrane region" description="Helical" evidence="2">
    <location>
        <begin position="295"/>
        <end position="316"/>
    </location>
</feature>
<name>A0AAV2SIX6_MEGNR</name>
<evidence type="ECO:0000313" key="4">
    <source>
        <dbReference type="EMBL" id="CAL4187897.1"/>
    </source>
</evidence>
<keyword evidence="2" id="KW-1133">Transmembrane helix</keyword>